<dbReference type="Gene3D" id="3.40.190.150">
    <property type="entry name" value="Bordetella uptake gene, domain 1"/>
    <property type="match status" value="1"/>
</dbReference>
<proteinExistence type="inferred from homology"/>
<sequence>MRTLSSQTVHTGHAIRAGLPSRACEAPGRLTWYRRIASSALAVLSALSMLSASPAARAADDYPAYPIHIVVPYQAGGSTDIVIRKFAELAAPRLGQSIVIENRGGAGATLGARAIKTAKPDGYMLAILPSPVYRMPHIQDMGYDPVHDFTYIMMLSGYTLGVAVPSGSPFKTWADFIGYAKAHPNEVTYGTASVGSASNVMMEDIATRNGVTWRHIPYKGESDVLTAVIGGQVTAYAGSTTVQPLVQAGKMRMLVTWGEHRSAQYPEVPTLQELDGTPPANAPFGIAGPKGMPPQVVTKLQTVFKQVAESEQFKQVLTQYGQELVYMDGKDYAAYAARQYRLEADIVRKLGLAQNK</sequence>
<dbReference type="Pfam" id="PF03401">
    <property type="entry name" value="TctC"/>
    <property type="match status" value="1"/>
</dbReference>
<name>A0A261V0B6_9BORD</name>
<organism evidence="2 3">
    <name type="scientific">Bordetella genomosp. 11</name>
    <dbReference type="NCBI Taxonomy" id="1416808"/>
    <lineage>
        <taxon>Bacteria</taxon>
        <taxon>Pseudomonadati</taxon>
        <taxon>Pseudomonadota</taxon>
        <taxon>Betaproteobacteria</taxon>
        <taxon>Burkholderiales</taxon>
        <taxon>Alcaligenaceae</taxon>
        <taxon>Bordetella</taxon>
    </lineage>
</organism>
<evidence type="ECO:0000313" key="3">
    <source>
        <dbReference type="Proteomes" id="UP000215767"/>
    </source>
</evidence>
<dbReference type="PANTHER" id="PTHR42928:SF5">
    <property type="entry name" value="BLR1237 PROTEIN"/>
    <property type="match status" value="1"/>
</dbReference>
<reference evidence="3" key="1">
    <citation type="submission" date="2017-05" db="EMBL/GenBank/DDBJ databases">
        <title>Complete and WGS of Bordetella genogroups.</title>
        <authorList>
            <person name="Spilker T."/>
            <person name="Lipuma J."/>
        </authorList>
    </citation>
    <scope>NUCLEOTIDE SEQUENCE [LARGE SCALE GENOMIC DNA]</scope>
    <source>
        <strain evidence="3">AU8856</strain>
    </source>
</reference>
<evidence type="ECO:0000313" key="2">
    <source>
        <dbReference type="EMBL" id="OZI66970.1"/>
    </source>
</evidence>
<dbReference type="InterPro" id="IPR005064">
    <property type="entry name" value="BUG"/>
</dbReference>
<dbReference type="EMBL" id="NEVS01000001">
    <property type="protein sequence ID" value="OZI66970.1"/>
    <property type="molecule type" value="Genomic_DNA"/>
</dbReference>
<dbReference type="Gene3D" id="3.40.190.10">
    <property type="entry name" value="Periplasmic binding protein-like II"/>
    <property type="match status" value="1"/>
</dbReference>
<gene>
    <name evidence="2" type="ORF">CAL28_04465</name>
</gene>
<dbReference type="SUPFAM" id="SSF53850">
    <property type="entry name" value="Periplasmic binding protein-like II"/>
    <property type="match status" value="1"/>
</dbReference>
<dbReference type="Proteomes" id="UP000215767">
    <property type="component" value="Unassembled WGS sequence"/>
</dbReference>
<evidence type="ECO:0000256" key="1">
    <source>
        <dbReference type="ARBA" id="ARBA00006987"/>
    </source>
</evidence>
<dbReference type="CDD" id="cd07012">
    <property type="entry name" value="PBP2_Bug_TTT"/>
    <property type="match status" value="1"/>
</dbReference>
<accession>A0A261V0B6</accession>
<comment type="similarity">
    <text evidence="1">Belongs to the UPF0065 (bug) family.</text>
</comment>
<dbReference type="AlphaFoldDB" id="A0A261V0B6"/>
<keyword evidence="3" id="KW-1185">Reference proteome</keyword>
<dbReference type="PIRSF" id="PIRSF017082">
    <property type="entry name" value="YflP"/>
    <property type="match status" value="1"/>
</dbReference>
<comment type="caution">
    <text evidence="2">The sequence shown here is derived from an EMBL/GenBank/DDBJ whole genome shotgun (WGS) entry which is preliminary data.</text>
</comment>
<dbReference type="RefSeq" id="WP_254925980.1">
    <property type="nucleotide sequence ID" value="NZ_NEVS01000001.1"/>
</dbReference>
<protein>
    <submittedName>
        <fullName evidence="2">ABC transporter substrate-binding protein</fullName>
    </submittedName>
</protein>
<dbReference type="PANTHER" id="PTHR42928">
    <property type="entry name" value="TRICARBOXYLATE-BINDING PROTEIN"/>
    <property type="match status" value="1"/>
</dbReference>
<dbReference type="InterPro" id="IPR042100">
    <property type="entry name" value="Bug_dom1"/>
</dbReference>